<evidence type="ECO:0000313" key="1">
    <source>
        <dbReference type="EMBL" id="XCB27206.1"/>
    </source>
</evidence>
<organism evidence="1">
    <name type="scientific">Tunturiibacter empetritectus</name>
    <dbReference type="NCBI Taxonomy" id="3069691"/>
    <lineage>
        <taxon>Bacteria</taxon>
        <taxon>Pseudomonadati</taxon>
        <taxon>Acidobacteriota</taxon>
        <taxon>Terriglobia</taxon>
        <taxon>Terriglobales</taxon>
        <taxon>Acidobacteriaceae</taxon>
        <taxon>Tunturiibacter</taxon>
    </lineage>
</organism>
<protein>
    <recommendedName>
        <fullName evidence="2">RiboL-PSP-HEPN domain-containing protein</fullName>
    </recommendedName>
</protein>
<dbReference type="EMBL" id="CP132932">
    <property type="protein sequence ID" value="XCB27206.1"/>
    <property type="molecule type" value="Genomic_DNA"/>
</dbReference>
<dbReference type="AlphaFoldDB" id="A0AAU7ZE92"/>
<gene>
    <name evidence="1" type="ORF">RBB75_02520</name>
</gene>
<evidence type="ECO:0008006" key="2">
    <source>
        <dbReference type="Google" id="ProtNLM"/>
    </source>
</evidence>
<proteinExistence type="predicted"/>
<name>A0AAU7ZE92_9BACT</name>
<accession>A0AAU7ZE92</accession>
<dbReference type="RefSeq" id="WP_353069419.1">
    <property type="nucleotide sequence ID" value="NZ_CP132932.1"/>
</dbReference>
<reference evidence="1" key="2">
    <citation type="journal article" date="2024" name="Environ. Microbiol.">
        <title>Genome analysis and description of Tunturibacter gen. nov. expands the diversity of Terriglobia in tundra soils.</title>
        <authorList>
            <person name="Messyasz A."/>
            <person name="Mannisto M.K."/>
            <person name="Kerkhof L.J."/>
            <person name="Haggblom M.M."/>
        </authorList>
    </citation>
    <scope>NUCLEOTIDE SEQUENCE</scope>
    <source>
        <strain evidence="1">M8UP23</strain>
    </source>
</reference>
<reference evidence="1" key="1">
    <citation type="submission" date="2023-08" db="EMBL/GenBank/DDBJ databases">
        <authorList>
            <person name="Messyasz A."/>
            <person name="Mannisto M.K."/>
            <person name="Kerkhof L.J."/>
            <person name="Haggblom M."/>
        </authorList>
    </citation>
    <scope>NUCLEOTIDE SEQUENCE</scope>
    <source>
        <strain evidence="1">M8UP23</strain>
    </source>
</reference>
<dbReference type="KEGG" id="temp:RBB75_02520"/>
<sequence length="233" mass="27165">MRSKKMDRSKTAEDAFEAELNALYAGIRNMRGFEGDYLEDRKKLFRVTLSYMDELNKVRKYACPLSTNILLGSILESLLLALVLEHSSNARKSKVWEKAEKDQSRKAERISVDIPILYFSELIEITDNLKLFRTSGLQQKIDLLILEDVFPFLRGENRDRMTRQVKENTWDAKRNHELMHQLRGFRNAVHPLQVISSKTKVDPDEFVKTVWSGLRLLVLLNEMFGFNSPLRQS</sequence>